<dbReference type="GO" id="GO:0005576">
    <property type="term" value="C:extracellular region"/>
    <property type="evidence" value="ECO:0007669"/>
    <property type="project" value="UniProtKB-SubCell"/>
</dbReference>
<name>A0A7D8ULF5_9HELO</name>
<keyword evidence="6" id="KW-1015">Disulfide bond</keyword>
<keyword evidence="3" id="KW-0964">Secreted</keyword>
<dbReference type="OrthoDB" id="187139at2759"/>
<dbReference type="PANTHER" id="PTHR31736:SF19">
    <property type="entry name" value="PECTIN LYASE SUPERFAMILY PROTEIN-RELATED"/>
    <property type="match status" value="1"/>
</dbReference>
<feature type="non-terminal residue" evidence="12">
    <location>
        <position position="374"/>
    </location>
</feature>
<dbReference type="InterPro" id="IPR011050">
    <property type="entry name" value="Pectin_lyase_fold/virulence"/>
</dbReference>
<evidence type="ECO:0000256" key="10">
    <source>
        <dbReference type="RuleBase" id="RU361169"/>
    </source>
</evidence>
<dbReference type="GO" id="GO:0005975">
    <property type="term" value="P:carbohydrate metabolic process"/>
    <property type="evidence" value="ECO:0007669"/>
    <property type="project" value="InterPro"/>
</dbReference>
<feature type="chain" id="PRO_5028976917" evidence="11">
    <location>
        <begin position="24"/>
        <end position="374"/>
    </location>
</feature>
<evidence type="ECO:0000256" key="4">
    <source>
        <dbReference type="ARBA" id="ARBA00022729"/>
    </source>
</evidence>
<dbReference type="Proteomes" id="UP000481288">
    <property type="component" value="Unassembled WGS sequence"/>
</dbReference>
<evidence type="ECO:0000256" key="2">
    <source>
        <dbReference type="ARBA" id="ARBA00008834"/>
    </source>
</evidence>
<evidence type="ECO:0000256" key="1">
    <source>
        <dbReference type="ARBA" id="ARBA00004613"/>
    </source>
</evidence>
<dbReference type="GO" id="GO:0046576">
    <property type="term" value="F:rhamnogalacturonan alpha-L-rhamnopyranosyl-(1-&gt;4)-alpha-D-galactopyranosyluronide lyase activity"/>
    <property type="evidence" value="ECO:0007669"/>
    <property type="project" value="UniProtKB-ARBA"/>
</dbReference>
<dbReference type="EMBL" id="QGMG01000756">
    <property type="protein sequence ID" value="TVY51695.1"/>
    <property type="molecule type" value="Genomic_DNA"/>
</dbReference>
<evidence type="ECO:0000256" key="7">
    <source>
        <dbReference type="ARBA" id="ARBA00023180"/>
    </source>
</evidence>
<protein>
    <submittedName>
        <fullName evidence="12">Rhamnogalacturonase A</fullName>
    </submittedName>
</protein>
<dbReference type="InterPro" id="IPR012334">
    <property type="entry name" value="Pectin_lyas_fold"/>
</dbReference>
<dbReference type="GO" id="GO:0071555">
    <property type="term" value="P:cell wall organization"/>
    <property type="evidence" value="ECO:0007669"/>
    <property type="project" value="UniProtKB-KW"/>
</dbReference>
<sequence>MFFNIFKAVVPALLLSSVAQAAAQIDTTSVGAKTPLSSKSKICNVLDYGAVADNKTDIGPAILKAFSSCATTGGATIYVPPGSYSLATGVALNKGSAYAFQIDGLITLTADGSFGGNAIVIENASDVEVFSSNGLGAINGQGYLHRISASSQNARLFRFISCSYISIHDIILVDSPTFHLVFNSVSNLEAYQLTIRGPSIGGTDGIDLICDDNCYLHHIEVTNRDECISVKTPSNNVLIEEVYCNQSGGMSIGSLTADDVTAGDEAAVSNITMRNIYVYQCTQMLMIKTFPGGSGATSTNTGTPTPPPTRGAVALSSLTFTNWTGTVSNGASRAPIVIRGSDIIPITDITLTHIDMWTQSGTKLLNQCKNVYGS</sequence>
<dbReference type="AlphaFoldDB" id="A0A7D8ULF5"/>
<keyword evidence="7" id="KW-0325">Glycoprotein</keyword>
<keyword evidence="4 11" id="KW-0732">Signal</keyword>
<evidence type="ECO:0000256" key="5">
    <source>
        <dbReference type="ARBA" id="ARBA00022801"/>
    </source>
</evidence>
<comment type="subcellular location">
    <subcellularLocation>
        <location evidence="1">Secreted</location>
    </subcellularLocation>
</comment>
<comment type="similarity">
    <text evidence="2 10">Belongs to the glycosyl hydrolase 28 family.</text>
</comment>
<evidence type="ECO:0000256" key="11">
    <source>
        <dbReference type="SAM" id="SignalP"/>
    </source>
</evidence>
<evidence type="ECO:0000256" key="6">
    <source>
        <dbReference type="ARBA" id="ARBA00023157"/>
    </source>
</evidence>
<evidence type="ECO:0000313" key="12">
    <source>
        <dbReference type="EMBL" id="TVY51695.1"/>
    </source>
</evidence>
<evidence type="ECO:0000256" key="8">
    <source>
        <dbReference type="ARBA" id="ARBA00023295"/>
    </source>
</evidence>
<dbReference type="GO" id="GO:0004650">
    <property type="term" value="F:polygalacturonase activity"/>
    <property type="evidence" value="ECO:0007669"/>
    <property type="project" value="InterPro"/>
</dbReference>
<comment type="caution">
    <text evidence="12">The sequence shown here is derived from an EMBL/GenBank/DDBJ whole genome shotgun (WGS) entry which is preliminary data.</text>
</comment>
<dbReference type="InterPro" id="IPR000743">
    <property type="entry name" value="Glyco_hydro_28"/>
</dbReference>
<evidence type="ECO:0000256" key="3">
    <source>
        <dbReference type="ARBA" id="ARBA00022525"/>
    </source>
</evidence>
<dbReference type="Pfam" id="PF00295">
    <property type="entry name" value="Glyco_hydro_28"/>
    <property type="match status" value="1"/>
</dbReference>
<keyword evidence="5 10" id="KW-0378">Hydrolase</keyword>
<evidence type="ECO:0000256" key="9">
    <source>
        <dbReference type="ARBA" id="ARBA00023316"/>
    </source>
</evidence>
<reference evidence="12 13" key="1">
    <citation type="submission" date="2018-05" db="EMBL/GenBank/DDBJ databases">
        <title>Whole genome sequencing for identification of molecular markers to develop diagnostic detection tools for the regulated plant pathogen Lachnellula willkommii.</title>
        <authorList>
            <person name="Giroux E."/>
            <person name="Bilodeau G."/>
        </authorList>
    </citation>
    <scope>NUCLEOTIDE SEQUENCE [LARGE SCALE GENOMIC DNA]</scope>
    <source>
        <strain evidence="12 13">CBS 625.97</strain>
    </source>
</reference>
<feature type="signal peptide" evidence="11">
    <location>
        <begin position="1"/>
        <end position="23"/>
    </location>
</feature>
<organism evidence="12 13">
    <name type="scientific">Lachnellula cervina</name>
    <dbReference type="NCBI Taxonomy" id="1316786"/>
    <lineage>
        <taxon>Eukaryota</taxon>
        <taxon>Fungi</taxon>
        <taxon>Dikarya</taxon>
        <taxon>Ascomycota</taxon>
        <taxon>Pezizomycotina</taxon>
        <taxon>Leotiomycetes</taxon>
        <taxon>Helotiales</taxon>
        <taxon>Lachnaceae</taxon>
        <taxon>Lachnellula</taxon>
    </lineage>
</organism>
<dbReference type="Gene3D" id="2.160.20.10">
    <property type="entry name" value="Single-stranded right-handed beta-helix, Pectin lyase-like"/>
    <property type="match status" value="1"/>
</dbReference>
<evidence type="ECO:0000313" key="13">
    <source>
        <dbReference type="Proteomes" id="UP000481288"/>
    </source>
</evidence>
<dbReference type="PANTHER" id="PTHR31736">
    <property type="match status" value="1"/>
</dbReference>
<keyword evidence="8 10" id="KW-0326">Glycosidase</keyword>
<accession>A0A7D8ULF5</accession>
<dbReference type="SUPFAM" id="SSF51126">
    <property type="entry name" value="Pectin lyase-like"/>
    <property type="match status" value="1"/>
</dbReference>
<gene>
    <name evidence="12" type="primary">rhgA_1</name>
    <name evidence="12" type="ORF">LCER1_G007126</name>
</gene>
<keyword evidence="13" id="KW-1185">Reference proteome</keyword>
<keyword evidence="9" id="KW-0961">Cell wall biogenesis/degradation</keyword>
<proteinExistence type="inferred from homology"/>